<keyword evidence="7 8" id="KW-0472">Membrane</keyword>
<dbReference type="InterPro" id="IPR038770">
    <property type="entry name" value="Na+/solute_symporter_sf"/>
</dbReference>
<evidence type="ECO:0000256" key="7">
    <source>
        <dbReference type="ARBA" id="ARBA00023136"/>
    </source>
</evidence>
<dbReference type="Gene3D" id="1.20.1530.20">
    <property type="match status" value="1"/>
</dbReference>
<evidence type="ECO:0000256" key="4">
    <source>
        <dbReference type="ARBA" id="ARBA00022475"/>
    </source>
</evidence>
<protein>
    <submittedName>
        <fullName evidence="9">Uncharacterized protein</fullName>
    </submittedName>
</protein>
<dbReference type="PANTHER" id="PTHR43057">
    <property type="entry name" value="ARSENITE EFFLUX TRANSPORTER"/>
    <property type="match status" value="1"/>
</dbReference>
<dbReference type="GO" id="GO:0015104">
    <property type="term" value="F:antimonite transmembrane transporter activity"/>
    <property type="evidence" value="ECO:0007669"/>
    <property type="project" value="TreeGrafter"/>
</dbReference>
<dbReference type="EMBL" id="KN831770">
    <property type="protein sequence ID" value="KIM46668.1"/>
    <property type="molecule type" value="Genomic_DNA"/>
</dbReference>
<proteinExistence type="inferred from homology"/>
<dbReference type="GO" id="GO:0015105">
    <property type="term" value="F:arsenite transmembrane transporter activity"/>
    <property type="evidence" value="ECO:0007669"/>
    <property type="project" value="TreeGrafter"/>
</dbReference>
<evidence type="ECO:0000256" key="8">
    <source>
        <dbReference type="SAM" id="Phobius"/>
    </source>
</evidence>
<dbReference type="GO" id="GO:0015297">
    <property type="term" value="F:antiporter activity"/>
    <property type="evidence" value="ECO:0007669"/>
    <property type="project" value="InterPro"/>
</dbReference>
<evidence type="ECO:0000313" key="9">
    <source>
        <dbReference type="EMBL" id="KIM46668.1"/>
    </source>
</evidence>
<organism evidence="9 10">
    <name type="scientific">Hebeloma cylindrosporum</name>
    <dbReference type="NCBI Taxonomy" id="76867"/>
    <lineage>
        <taxon>Eukaryota</taxon>
        <taxon>Fungi</taxon>
        <taxon>Dikarya</taxon>
        <taxon>Basidiomycota</taxon>
        <taxon>Agaricomycotina</taxon>
        <taxon>Agaricomycetes</taxon>
        <taxon>Agaricomycetidae</taxon>
        <taxon>Agaricales</taxon>
        <taxon>Agaricineae</taxon>
        <taxon>Hymenogastraceae</taxon>
        <taxon>Hebeloma</taxon>
    </lineage>
</organism>
<evidence type="ECO:0000256" key="5">
    <source>
        <dbReference type="ARBA" id="ARBA00022692"/>
    </source>
</evidence>
<dbReference type="PANTHER" id="PTHR43057:SF1">
    <property type="entry name" value="ARSENICAL-RESISTANCE PROTEIN 3"/>
    <property type="match status" value="1"/>
</dbReference>
<feature type="transmembrane region" description="Helical" evidence="8">
    <location>
        <begin position="26"/>
        <end position="42"/>
    </location>
</feature>
<evidence type="ECO:0000256" key="3">
    <source>
        <dbReference type="ARBA" id="ARBA00022448"/>
    </source>
</evidence>
<accession>A0A0C2YA28</accession>
<dbReference type="Pfam" id="PF01758">
    <property type="entry name" value="SBF"/>
    <property type="match status" value="1"/>
</dbReference>
<comment type="subcellular location">
    <subcellularLocation>
        <location evidence="1">Cell membrane</location>
        <topology evidence="1">Multi-pass membrane protein</topology>
    </subcellularLocation>
</comment>
<dbReference type="InterPro" id="IPR002657">
    <property type="entry name" value="BilAc:Na_symport/Acr3"/>
</dbReference>
<reference evidence="10" key="2">
    <citation type="submission" date="2015-01" db="EMBL/GenBank/DDBJ databases">
        <title>Evolutionary Origins and Diversification of the Mycorrhizal Mutualists.</title>
        <authorList>
            <consortium name="DOE Joint Genome Institute"/>
            <consortium name="Mycorrhizal Genomics Consortium"/>
            <person name="Kohler A."/>
            <person name="Kuo A."/>
            <person name="Nagy L.G."/>
            <person name="Floudas D."/>
            <person name="Copeland A."/>
            <person name="Barry K.W."/>
            <person name="Cichocki N."/>
            <person name="Veneault-Fourrey C."/>
            <person name="LaButti K."/>
            <person name="Lindquist E.A."/>
            <person name="Lipzen A."/>
            <person name="Lundell T."/>
            <person name="Morin E."/>
            <person name="Murat C."/>
            <person name="Riley R."/>
            <person name="Ohm R."/>
            <person name="Sun H."/>
            <person name="Tunlid A."/>
            <person name="Henrissat B."/>
            <person name="Grigoriev I.V."/>
            <person name="Hibbett D.S."/>
            <person name="Martin F."/>
        </authorList>
    </citation>
    <scope>NUCLEOTIDE SEQUENCE [LARGE SCALE GENOMIC DNA]</scope>
    <source>
        <strain evidence="10">h7</strain>
    </source>
</reference>
<keyword evidence="3" id="KW-0813">Transport</keyword>
<reference evidence="9 10" key="1">
    <citation type="submission" date="2014-04" db="EMBL/GenBank/DDBJ databases">
        <authorList>
            <consortium name="DOE Joint Genome Institute"/>
            <person name="Kuo A."/>
            <person name="Gay G."/>
            <person name="Dore J."/>
            <person name="Kohler A."/>
            <person name="Nagy L.G."/>
            <person name="Floudas D."/>
            <person name="Copeland A."/>
            <person name="Barry K.W."/>
            <person name="Cichocki N."/>
            <person name="Veneault-Fourrey C."/>
            <person name="LaButti K."/>
            <person name="Lindquist E.A."/>
            <person name="Lipzen A."/>
            <person name="Lundell T."/>
            <person name="Morin E."/>
            <person name="Murat C."/>
            <person name="Sun H."/>
            <person name="Tunlid A."/>
            <person name="Henrissat B."/>
            <person name="Grigoriev I.V."/>
            <person name="Hibbett D.S."/>
            <person name="Martin F."/>
            <person name="Nordberg H.P."/>
            <person name="Cantor M.N."/>
            <person name="Hua S.X."/>
        </authorList>
    </citation>
    <scope>NUCLEOTIDE SEQUENCE [LARGE SCALE GENOMIC DNA]</scope>
    <source>
        <strain evidence="10">h7</strain>
    </source>
</reference>
<dbReference type="GO" id="GO:0005886">
    <property type="term" value="C:plasma membrane"/>
    <property type="evidence" value="ECO:0007669"/>
    <property type="project" value="UniProtKB-SubCell"/>
</dbReference>
<evidence type="ECO:0000256" key="1">
    <source>
        <dbReference type="ARBA" id="ARBA00004651"/>
    </source>
</evidence>
<keyword evidence="10" id="KW-1185">Reference proteome</keyword>
<dbReference type="OrthoDB" id="187348at2759"/>
<dbReference type="STRING" id="686832.A0A0C2YA28"/>
<keyword evidence="4" id="KW-1003">Cell membrane</keyword>
<dbReference type="Proteomes" id="UP000053424">
    <property type="component" value="Unassembled WGS sequence"/>
</dbReference>
<dbReference type="HOGENOM" id="CLU_2359975_0_0_1"/>
<name>A0A0C2YA28_HEBCY</name>
<sequence length="96" mass="10460">MILGVIIGEFAPKGRNASDTAKFESVSLPIAIGLIVMMWPVLTKVQYETLPAIFSTAGLWKHIGIPVILNWIVGPFLMLALAWATLPDLPTTERVS</sequence>
<keyword evidence="6 8" id="KW-1133">Transmembrane helix</keyword>
<keyword evidence="5 8" id="KW-0812">Transmembrane</keyword>
<evidence type="ECO:0000256" key="6">
    <source>
        <dbReference type="ARBA" id="ARBA00022989"/>
    </source>
</evidence>
<comment type="similarity">
    <text evidence="2">Belongs to the arsenical resistance-3 (ACR3) (TC 2.A.59) family.</text>
</comment>
<dbReference type="InterPro" id="IPR004706">
    <property type="entry name" value="Arsenical-R_Acr3"/>
</dbReference>
<dbReference type="AlphaFoldDB" id="A0A0C2YA28"/>
<gene>
    <name evidence="9" type="ORF">M413DRAFT_440267</name>
</gene>
<evidence type="ECO:0000256" key="2">
    <source>
        <dbReference type="ARBA" id="ARBA00010110"/>
    </source>
</evidence>
<evidence type="ECO:0000313" key="10">
    <source>
        <dbReference type="Proteomes" id="UP000053424"/>
    </source>
</evidence>
<feature type="transmembrane region" description="Helical" evidence="8">
    <location>
        <begin position="63"/>
        <end position="86"/>
    </location>
</feature>